<dbReference type="Pfam" id="PF00082">
    <property type="entry name" value="Peptidase_S8"/>
    <property type="match status" value="1"/>
</dbReference>
<keyword evidence="2 6" id="KW-0645">Protease</keyword>
<feature type="active site" description="Charge relay system" evidence="5 6">
    <location>
        <position position="69"/>
    </location>
</feature>
<keyword evidence="3 6" id="KW-0378">Hydrolase</keyword>
<dbReference type="GO" id="GO:0004252">
    <property type="term" value="F:serine-type endopeptidase activity"/>
    <property type="evidence" value="ECO:0007669"/>
    <property type="project" value="UniProtKB-UniRule"/>
</dbReference>
<evidence type="ECO:0000256" key="3">
    <source>
        <dbReference type="ARBA" id="ARBA00022801"/>
    </source>
</evidence>
<comment type="similarity">
    <text evidence="1 6 7">Belongs to the peptidase S8 family.</text>
</comment>
<keyword evidence="4 6" id="KW-0720">Serine protease</keyword>
<protein>
    <recommendedName>
        <fullName evidence="8">Peptidase S8/S53 domain-containing protein</fullName>
    </recommendedName>
</protein>
<dbReference type="SUPFAM" id="SSF52743">
    <property type="entry name" value="Subtilisin-like"/>
    <property type="match status" value="1"/>
</dbReference>
<organism evidence="9 10">
    <name type="scientific">Candidatus Uhrbacteria bacterium CG_4_9_14_3_um_filter_50_9</name>
    <dbReference type="NCBI Taxonomy" id="1975035"/>
    <lineage>
        <taxon>Bacteria</taxon>
        <taxon>Candidatus Uhriibacteriota</taxon>
    </lineage>
</organism>
<feature type="domain" description="Peptidase S8/S53" evidence="8">
    <location>
        <begin position="61"/>
        <end position="340"/>
    </location>
</feature>
<feature type="active site" description="Charge relay system" evidence="5 6">
    <location>
        <position position="309"/>
    </location>
</feature>
<evidence type="ECO:0000313" key="9">
    <source>
        <dbReference type="EMBL" id="PJA45386.1"/>
    </source>
</evidence>
<dbReference type="InterPro" id="IPR023828">
    <property type="entry name" value="Peptidase_S8_Ser-AS"/>
</dbReference>
<feature type="active site" description="Charge relay system" evidence="5 6">
    <location>
        <position position="133"/>
    </location>
</feature>
<evidence type="ECO:0000256" key="5">
    <source>
        <dbReference type="PIRSR" id="PIRSR615500-1"/>
    </source>
</evidence>
<dbReference type="AlphaFoldDB" id="A0A2M7XCE1"/>
<accession>A0A2M7XCE1</accession>
<evidence type="ECO:0000259" key="8">
    <source>
        <dbReference type="Pfam" id="PF00082"/>
    </source>
</evidence>
<feature type="non-terminal residue" evidence="9">
    <location>
        <position position="353"/>
    </location>
</feature>
<evidence type="ECO:0000313" key="10">
    <source>
        <dbReference type="Proteomes" id="UP000229385"/>
    </source>
</evidence>
<dbReference type="PROSITE" id="PS51892">
    <property type="entry name" value="SUBTILASE"/>
    <property type="match status" value="1"/>
</dbReference>
<dbReference type="InterPro" id="IPR015500">
    <property type="entry name" value="Peptidase_S8_subtilisin-rel"/>
</dbReference>
<name>A0A2M7XCE1_9BACT</name>
<dbReference type="PRINTS" id="PR00723">
    <property type="entry name" value="SUBTILISIN"/>
</dbReference>
<sequence>MNRHLFHRLTAVLRKGVLFCLFFLLALPVYALTPDDLYFEDLWYREHLDLEEAWETSVGDDSVVIAILDTGVDLDHPDLEANIWENGGEVAGDGIDNDGNGYVDDVNGYDFVDNDGSPTPSENEGADSSAVSHGTVIAGIAGAVGDNEEGIAGINWEIEIMSVRILDNFGVGNSHYARQGVEYAVANGADVINLSFTGFDFDDAMRKSLEEAYEAGVVVVAAVGNSNDGGIDIDDKPIFPACYGERADQDWILGVASTDENDERSSFSNYGAECTDISAPGENIFSAIYQSDDWDGYEAYYEYGWSGTSMASPMVAGAAALLLAAHPSLTPDDVRSILRLSVDPVIATGDATG</sequence>
<comment type="caution">
    <text evidence="9">The sequence shown here is derived from an EMBL/GenBank/DDBJ whole genome shotgun (WGS) entry which is preliminary data.</text>
</comment>
<dbReference type="PROSITE" id="PS00137">
    <property type="entry name" value="SUBTILASE_HIS"/>
    <property type="match status" value="1"/>
</dbReference>
<dbReference type="PROSITE" id="PS00138">
    <property type="entry name" value="SUBTILASE_SER"/>
    <property type="match status" value="1"/>
</dbReference>
<dbReference type="EMBL" id="PFWU01000042">
    <property type="protein sequence ID" value="PJA45386.1"/>
    <property type="molecule type" value="Genomic_DNA"/>
</dbReference>
<dbReference type="InterPro" id="IPR023827">
    <property type="entry name" value="Peptidase_S8_Asp-AS"/>
</dbReference>
<dbReference type="GO" id="GO:0006508">
    <property type="term" value="P:proteolysis"/>
    <property type="evidence" value="ECO:0007669"/>
    <property type="project" value="UniProtKB-KW"/>
</dbReference>
<gene>
    <name evidence="9" type="ORF">CO174_03525</name>
</gene>
<evidence type="ECO:0000256" key="2">
    <source>
        <dbReference type="ARBA" id="ARBA00022670"/>
    </source>
</evidence>
<dbReference type="PANTHER" id="PTHR43806">
    <property type="entry name" value="PEPTIDASE S8"/>
    <property type="match status" value="1"/>
</dbReference>
<proteinExistence type="inferred from homology"/>
<dbReference type="PANTHER" id="PTHR43806:SF11">
    <property type="entry name" value="CEREVISIN-RELATED"/>
    <property type="match status" value="1"/>
</dbReference>
<dbReference type="InterPro" id="IPR000209">
    <property type="entry name" value="Peptidase_S8/S53_dom"/>
</dbReference>
<dbReference type="InterPro" id="IPR036852">
    <property type="entry name" value="Peptidase_S8/S53_dom_sf"/>
</dbReference>
<dbReference type="InterPro" id="IPR022398">
    <property type="entry name" value="Peptidase_S8_His-AS"/>
</dbReference>
<evidence type="ECO:0000256" key="7">
    <source>
        <dbReference type="RuleBase" id="RU003355"/>
    </source>
</evidence>
<dbReference type="InterPro" id="IPR050131">
    <property type="entry name" value="Peptidase_S8_subtilisin-like"/>
</dbReference>
<dbReference type="Proteomes" id="UP000229385">
    <property type="component" value="Unassembled WGS sequence"/>
</dbReference>
<evidence type="ECO:0000256" key="6">
    <source>
        <dbReference type="PROSITE-ProRule" id="PRU01240"/>
    </source>
</evidence>
<evidence type="ECO:0000256" key="1">
    <source>
        <dbReference type="ARBA" id="ARBA00011073"/>
    </source>
</evidence>
<reference evidence="10" key="1">
    <citation type="submission" date="2017-09" db="EMBL/GenBank/DDBJ databases">
        <title>Depth-based differentiation of microbial function through sediment-hosted aquifers and enrichment of novel symbionts in the deep terrestrial subsurface.</title>
        <authorList>
            <person name="Probst A.J."/>
            <person name="Ladd B."/>
            <person name="Jarett J.K."/>
            <person name="Geller-Mcgrath D.E."/>
            <person name="Sieber C.M.K."/>
            <person name="Emerson J.B."/>
            <person name="Anantharaman K."/>
            <person name="Thomas B.C."/>
            <person name="Malmstrom R."/>
            <person name="Stieglmeier M."/>
            <person name="Klingl A."/>
            <person name="Woyke T."/>
            <person name="Ryan C.M."/>
            <person name="Banfield J.F."/>
        </authorList>
    </citation>
    <scope>NUCLEOTIDE SEQUENCE [LARGE SCALE GENOMIC DNA]</scope>
</reference>
<dbReference type="Gene3D" id="3.40.50.200">
    <property type="entry name" value="Peptidase S8/S53 domain"/>
    <property type="match status" value="1"/>
</dbReference>
<evidence type="ECO:0000256" key="4">
    <source>
        <dbReference type="ARBA" id="ARBA00022825"/>
    </source>
</evidence>
<dbReference type="PROSITE" id="PS00136">
    <property type="entry name" value="SUBTILASE_ASP"/>
    <property type="match status" value="1"/>
</dbReference>